<dbReference type="PANTHER" id="PTHR34598:SF3">
    <property type="entry name" value="OXIDOREDUCTASE AN1597"/>
    <property type="match status" value="1"/>
</dbReference>
<dbReference type="Proteomes" id="UP000799771">
    <property type="component" value="Unassembled WGS sequence"/>
</dbReference>
<accession>A0A6A6ARI7</accession>
<dbReference type="RefSeq" id="XP_033527518.1">
    <property type="nucleotide sequence ID" value="XM_033666446.1"/>
</dbReference>
<organism evidence="4 5">
    <name type="scientific">Dothidotthia symphoricarpi CBS 119687</name>
    <dbReference type="NCBI Taxonomy" id="1392245"/>
    <lineage>
        <taxon>Eukaryota</taxon>
        <taxon>Fungi</taxon>
        <taxon>Dikarya</taxon>
        <taxon>Ascomycota</taxon>
        <taxon>Pezizomycotina</taxon>
        <taxon>Dothideomycetes</taxon>
        <taxon>Pleosporomycetidae</taxon>
        <taxon>Pleosporales</taxon>
        <taxon>Dothidotthiaceae</taxon>
        <taxon>Dothidotthia</taxon>
    </lineage>
</organism>
<evidence type="ECO:0000256" key="2">
    <source>
        <dbReference type="ARBA" id="ARBA00023604"/>
    </source>
</evidence>
<keyword evidence="5" id="KW-1185">Reference proteome</keyword>
<reference evidence="4" key="1">
    <citation type="journal article" date="2020" name="Stud. Mycol.">
        <title>101 Dothideomycetes genomes: a test case for predicting lifestyles and emergence of pathogens.</title>
        <authorList>
            <person name="Haridas S."/>
            <person name="Albert R."/>
            <person name="Binder M."/>
            <person name="Bloem J."/>
            <person name="Labutti K."/>
            <person name="Salamov A."/>
            <person name="Andreopoulos B."/>
            <person name="Baker S."/>
            <person name="Barry K."/>
            <person name="Bills G."/>
            <person name="Bluhm B."/>
            <person name="Cannon C."/>
            <person name="Castanera R."/>
            <person name="Culley D."/>
            <person name="Daum C."/>
            <person name="Ezra D."/>
            <person name="Gonzalez J."/>
            <person name="Henrissat B."/>
            <person name="Kuo A."/>
            <person name="Liang C."/>
            <person name="Lipzen A."/>
            <person name="Lutzoni F."/>
            <person name="Magnuson J."/>
            <person name="Mondo S."/>
            <person name="Nolan M."/>
            <person name="Ohm R."/>
            <person name="Pangilinan J."/>
            <person name="Park H.-J."/>
            <person name="Ramirez L."/>
            <person name="Alfaro M."/>
            <person name="Sun H."/>
            <person name="Tritt A."/>
            <person name="Yoshinaga Y."/>
            <person name="Zwiers L.-H."/>
            <person name="Turgeon B."/>
            <person name="Goodwin S."/>
            <person name="Spatafora J."/>
            <person name="Crous P."/>
            <person name="Grigoriev I."/>
        </authorList>
    </citation>
    <scope>NUCLEOTIDE SEQUENCE</scope>
    <source>
        <strain evidence="4">CBS 119687</strain>
    </source>
</reference>
<protein>
    <recommendedName>
        <fullName evidence="6">Methyltransferase</fullName>
    </recommendedName>
</protein>
<dbReference type="InterPro" id="IPR044053">
    <property type="entry name" value="AsaB-like"/>
</dbReference>
<sequence length="306" mass="34967">MAASLARGSTMISEELEGSRTTSSTSMATAGDVLTDLIFLKPDPKYLHEKPYRLRYDPGGTIPRTNCETHVQRNVTVHDIRGREAEYTLDRNGFQIVNLESELAPDEFHDRAKVKSVYYGELKQLLKHTFGANRVEILEHGIRKRHEDFPVSTGKDYEYLQPTSIIHIDFTPDAAQATSSQMLNIDASTYRRMQTLNVWKPLYGPLTDWPLSVCDSRSISTSRDCIATDVVERTGFTENYQVYYHVDMQFCYLSEQLASEVILFLQTDTEEECKTGVPHAGFRNPKTVPGERPRESIETRVFLYYS</sequence>
<proteinExistence type="inferred from homology"/>
<dbReference type="EMBL" id="ML977499">
    <property type="protein sequence ID" value="KAF2133131.1"/>
    <property type="molecule type" value="Genomic_DNA"/>
</dbReference>
<evidence type="ECO:0000313" key="5">
    <source>
        <dbReference type="Proteomes" id="UP000799771"/>
    </source>
</evidence>
<keyword evidence="1" id="KW-0560">Oxidoreductase</keyword>
<name>A0A6A6ARI7_9PLEO</name>
<comment type="similarity">
    <text evidence="2">Belongs to the asaB hydroxylase/desaturase family.</text>
</comment>
<dbReference type="GO" id="GO:0016491">
    <property type="term" value="F:oxidoreductase activity"/>
    <property type="evidence" value="ECO:0007669"/>
    <property type="project" value="UniProtKB-KW"/>
</dbReference>
<feature type="region of interest" description="Disordered" evidence="3">
    <location>
        <begin position="1"/>
        <end position="27"/>
    </location>
</feature>
<gene>
    <name evidence="4" type="ORF">P153DRAFT_353543</name>
</gene>
<evidence type="ECO:0000256" key="3">
    <source>
        <dbReference type="SAM" id="MobiDB-lite"/>
    </source>
</evidence>
<dbReference type="OrthoDB" id="412788at2759"/>
<dbReference type="AlphaFoldDB" id="A0A6A6ARI7"/>
<evidence type="ECO:0000313" key="4">
    <source>
        <dbReference type="EMBL" id="KAF2133131.1"/>
    </source>
</evidence>
<dbReference type="NCBIfam" id="NF041278">
    <property type="entry name" value="CmcJ_NvfI_EfuI"/>
    <property type="match status" value="1"/>
</dbReference>
<dbReference type="GeneID" id="54406878"/>
<dbReference type="PANTHER" id="PTHR34598">
    <property type="entry name" value="BLL6449 PROTEIN"/>
    <property type="match status" value="1"/>
</dbReference>
<evidence type="ECO:0000256" key="1">
    <source>
        <dbReference type="ARBA" id="ARBA00023002"/>
    </source>
</evidence>
<evidence type="ECO:0008006" key="6">
    <source>
        <dbReference type="Google" id="ProtNLM"/>
    </source>
</evidence>